<dbReference type="GO" id="GO:0008941">
    <property type="term" value="F:nitric oxide dioxygenase NAD(P)H activity"/>
    <property type="evidence" value="ECO:0007669"/>
    <property type="project" value="UniProtKB-UniRule"/>
</dbReference>
<dbReference type="GO" id="GO:0071949">
    <property type="term" value="F:FAD binding"/>
    <property type="evidence" value="ECO:0007669"/>
    <property type="project" value="InterPro"/>
</dbReference>
<keyword evidence="20" id="KW-0614">Plasmid</keyword>
<comment type="catalytic activity">
    <reaction evidence="16 17">
        <text>2 nitric oxide + NADPH + 2 O2 = 2 nitrate + NADP(+) + H(+)</text>
        <dbReference type="Rhea" id="RHEA:19465"/>
        <dbReference type="ChEBI" id="CHEBI:15378"/>
        <dbReference type="ChEBI" id="CHEBI:15379"/>
        <dbReference type="ChEBI" id="CHEBI:16480"/>
        <dbReference type="ChEBI" id="CHEBI:17632"/>
        <dbReference type="ChEBI" id="CHEBI:57783"/>
        <dbReference type="ChEBI" id="CHEBI:58349"/>
        <dbReference type="EC" id="1.14.12.17"/>
    </reaction>
</comment>
<dbReference type="InterPro" id="IPR017927">
    <property type="entry name" value="FAD-bd_FR_type"/>
</dbReference>
<evidence type="ECO:0000256" key="10">
    <source>
        <dbReference type="ARBA" id="ARBA00022857"/>
    </source>
</evidence>
<gene>
    <name evidence="20" type="primary">hmpA</name>
    <name evidence="17" type="synonym">hmp</name>
    <name evidence="20" type="ORF">N8M53_13660</name>
</gene>
<evidence type="ECO:0000256" key="5">
    <source>
        <dbReference type="ARBA" id="ARBA00022617"/>
    </source>
</evidence>
<evidence type="ECO:0000256" key="6">
    <source>
        <dbReference type="ARBA" id="ARBA00022621"/>
    </source>
</evidence>
<feature type="site" description="Influences the redox potential of the prosthetic heme and FAD groups" evidence="17">
    <location>
        <position position="386"/>
    </location>
</feature>
<evidence type="ECO:0000256" key="3">
    <source>
        <dbReference type="ARBA" id="ARBA00022448"/>
    </source>
</evidence>
<dbReference type="FunFam" id="1.10.490.10:FF:000003">
    <property type="entry name" value="Flavohemoprotein"/>
    <property type="match status" value="1"/>
</dbReference>
<protein>
    <recommendedName>
        <fullName evidence="17">Flavohemoprotein</fullName>
    </recommendedName>
    <alternativeName>
        <fullName evidence="17">Flavohemoglobin</fullName>
    </alternativeName>
    <alternativeName>
        <fullName evidence="17">Hemoglobin-like protein</fullName>
    </alternativeName>
    <alternativeName>
        <fullName evidence="17">Nitric oxide dioxygenase</fullName>
        <shortName evidence="17">NO oxygenase</shortName>
        <shortName evidence="17">NOD</shortName>
        <ecNumber evidence="17">1.14.12.17</ecNumber>
    </alternativeName>
</protein>
<dbReference type="PROSITE" id="PS51384">
    <property type="entry name" value="FAD_FR"/>
    <property type="match status" value="1"/>
</dbReference>
<evidence type="ECO:0000256" key="4">
    <source>
        <dbReference type="ARBA" id="ARBA00022575"/>
    </source>
</evidence>
<dbReference type="GO" id="GO:0046872">
    <property type="term" value="F:metal ion binding"/>
    <property type="evidence" value="ECO:0007669"/>
    <property type="project" value="UniProtKB-KW"/>
</dbReference>
<comment type="catalytic activity">
    <reaction evidence="15 17">
        <text>2 nitric oxide + NADH + 2 O2 = 2 nitrate + NAD(+) + H(+)</text>
        <dbReference type="Rhea" id="RHEA:19469"/>
        <dbReference type="ChEBI" id="CHEBI:15378"/>
        <dbReference type="ChEBI" id="CHEBI:15379"/>
        <dbReference type="ChEBI" id="CHEBI:16480"/>
        <dbReference type="ChEBI" id="CHEBI:17632"/>
        <dbReference type="ChEBI" id="CHEBI:57540"/>
        <dbReference type="ChEBI" id="CHEBI:57945"/>
        <dbReference type="EC" id="1.14.12.17"/>
    </reaction>
</comment>
<dbReference type="GO" id="GO:0005344">
    <property type="term" value="F:oxygen carrier activity"/>
    <property type="evidence" value="ECO:0007669"/>
    <property type="project" value="UniProtKB-UniRule"/>
</dbReference>
<keyword evidence="5 17" id="KW-0349">Heme</keyword>
<comment type="function">
    <text evidence="14 17">Is involved in NO detoxification in an aerobic process, termed nitric oxide dioxygenase (NOD) reaction that utilizes O(2) and NAD(P)H to convert NO to nitrate, which protects the bacterium from various noxious nitrogen compounds. Therefore, plays a central role in the inducible response to nitrosative stress.</text>
</comment>
<dbReference type="NCBIfam" id="NF009805">
    <property type="entry name" value="PRK13289.1"/>
    <property type="match status" value="1"/>
</dbReference>
<evidence type="ECO:0000259" key="19">
    <source>
        <dbReference type="PROSITE" id="PS51384"/>
    </source>
</evidence>
<feature type="binding site" evidence="17">
    <location>
        <begin position="204"/>
        <end position="207"/>
    </location>
    <ligand>
        <name>FAD</name>
        <dbReference type="ChEBI" id="CHEBI:57692"/>
    </ligand>
</feature>
<feature type="binding site" evidence="17">
    <location>
        <begin position="387"/>
        <end position="390"/>
    </location>
    <ligand>
        <name>FAD</name>
        <dbReference type="ChEBI" id="CHEBI:57692"/>
    </ligand>
</feature>
<evidence type="ECO:0000256" key="8">
    <source>
        <dbReference type="ARBA" id="ARBA00022723"/>
    </source>
</evidence>
<dbReference type="SUPFAM" id="SSF63380">
    <property type="entry name" value="Riboflavin synthase domain-like"/>
    <property type="match status" value="1"/>
</dbReference>
<evidence type="ECO:0000256" key="1">
    <source>
        <dbReference type="ARBA" id="ARBA00006401"/>
    </source>
</evidence>
<reference evidence="20" key="1">
    <citation type="submission" date="2022-09" db="EMBL/GenBank/DDBJ databases">
        <authorList>
            <person name="Li Z.-J."/>
        </authorList>
    </citation>
    <scope>NUCLEOTIDE SEQUENCE</scope>
    <source>
        <strain evidence="20">TGB11</strain>
        <plasmid evidence="20">unnamed</plasmid>
    </source>
</reference>
<evidence type="ECO:0000256" key="13">
    <source>
        <dbReference type="ARBA" id="ARBA00023027"/>
    </source>
</evidence>
<evidence type="ECO:0000256" key="11">
    <source>
        <dbReference type="ARBA" id="ARBA00023002"/>
    </source>
</evidence>
<dbReference type="EC" id="1.14.12.17" evidence="17"/>
<feature type="site" description="Involved in heme-bound ligand stabilization and O-O bond activation" evidence="17">
    <location>
        <position position="29"/>
    </location>
</feature>
<dbReference type="RefSeq" id="WP_269580412.1">
    <property type="nucleotide sequence ID" value="NZ_CP114589.1"/>
</dbReference>
<dbReference type="InterPro" id="IPR017938">
    <property type="entry name" value="Riboflavin_synthase-like_b-brl"/>
</dbReference>
<dbReference type="InterPro" id="IPR008333">
    <property type="entry name" value="Cbr1-like_FAD-bd_dom"/>
</dbReference>
<evidence type="ECO:0000256" key="7">
    <source>
        <dbReference type="ARBA" id="ARBA00022630"/>
    </source>
</evidence>
<dbReference type="EMBL" id="CP114589">
    <property type="protein sequence ID" value="WBA10397.1"/>
    <property type="molecule type" value="Genomic_DNA"/>
</dbReference>
<dbReference type="PROSITE" id="PS01033">
    <property type="entry name" value="GLOBIN"/>
    <property type="match status" value="1"/>
</dbReference>
<dbReference type="AlphaFoldDB" id="A0AA47LTL0"/>
<feature type="active site" description="Charge relay system" evidence="17">
    <location>
        <position position="95"/>
    </location>
</feature>
<keyword evidence="4 17" id="KW-0216">Detoxification</keyword>
<feature type="domain" description="FAD-binding FR-type" evidence="19">
    <location>
        <begin position="150"/>
        <end position="255"/>
    </location>
</feature>
<keyword evidence="10 17" id="KW-0521">NADP</keyword>
<dbReference type="GO" id="GO:0071500">
    <property type="term" value="P:cellular response to nitrosative stress"/>
    <property type="evidence" value="ECO:0007669"/>
    <property type="project" value="TreeGrafter"/>
</dbReference>
<accession>A0AA47LTL0</accession>
<dbReference type="Gene3D" id="3.40.50.80">
    <property type="entry name" value="Nucleotide-binding domain of ferredoxin-NADP reductase (FNR) module"/>
    <property type="match status" value="1"/>
</dbReference>
<dbReference type="InterPro" id="IPR001433">
    <property type="entry name" value="OxRdtase_FAD/NAD-bd"/>
</dbReference>
<dbReference type="PRINTS" id="PR00409">
    <property type="entry name" value="PHDIOXRDTASE"/>
</dbReference>
<evidence type="ECO:0000256" key="17">
    <source>
        <dbReference type="HAMAP-Rule" id="MF_01252"/>
    </source>
</evidence>
<dbReference type="Pfam" id="PF00175">
    <property type="entry name" value="NAD_binding_1"/>
    <property type="match status" value="1"/>
</dbReference>
<dbReference type="PANTHER" id="PTHR43396:SF3">
    <property type="entry name" value="FLAVOHEMOPROTEIN"/>
    <property type="match status" value="1"/>
</dbReference>
<dbReference type="Gene3D" id="1.10.490.10">
    <property type="entry name" value="Globins"/>
    <property type="match status" value="1"/>
</dbReference>
<dbReference type="Pfam" id="PF00042">
    <property type="entry name" value="Globin"/>
    <property type="match status" value="1"/>
</dbReference>
<keyword evidence="7 17" id="KW-0285">Flavoprotein</keyword>
<dbReference type="GO" id="GO:0009636">
    <property type="term" value="P:response to toxic substance"/>
    <property type="evidence" value="ECO:0007669"/>
    <property type="project" value="UniProtKB-KW"/>
</dbReference>
<feature type="region of interest" description="Reductase" evidence="17">
    <location>
        <begin position="147"/>
        <end position="394"/>
    </location>
</feature>
<comment type="domain">
    <text evidence="17">Consists of two distinct domains; an N-terminal heme-containing oxygen-binding domain and a C-terminal reductase domain with binding sites for FAD and NAD(P)H.</text>
</comment>
<dbReference type="SUPFAM" id="SSF46458">
    <property type="entry name" value="Globin-like"/>
    <property type="match status" value="1"/>
</dbReference>
<dbReference type="FunFam" id="3.40.50.80:FF:000010">
    <property type="entry name" value="Flavohemoprotein"/>
    <property type="match status" value="1"/>
</dbReference>
<evidence type="ECO:0000313" key="21">
    <source>
        <dbReference type="Proteomes" id="UP001164748"/>
    </source>
</evidence>
<sequence length="394" mass="43918">MLSQQTIDIVKSTAPVLAETGPKLTTHFYQRLFHHHPELKDIFNLRHQQNGDQREALFNAICAYAQNIDNLPALLGAVEKIAHKHTSLLVQAEHYPIVGQHLLATIDELLSPGQAVLDAWAEAYQVLADVFIAKEQQLYDDSHAQLGGWQGQRAFTLIEKRPESEQVTSFVFAPQDGEPVAPFTAGQYIGIVVNHTGFEHQEIRQYSLSHAPNGQHYQISVKREPQGQVSNYLHDELAVGGTVMLTPPAGDLKLNVDQDAPVVLISGGVGVTPMLAMLESLTEHDAPVTWLHATENGKLHAFNHSVRTLARQHAHIQTHIWYNQPQPTDTLGQDFDHTGWMDLTAVSNTFSPAAVQVYLCGPVSFMRHIQAQLREFGVPDEQFHYECFGPHKTL</sequence>
<dbReference type="GO" id="GO:0046210">
    <property type="term" value="P:nitric oxide catabolic process"/>
    <property type="evidence" value="ECO:0007669"/>
    <property type="project" value="TreeGrafter"/>
</dbReference>
<comment type="cofactor">
    <cofactor evidence="17">
        <name>FAD</name>
        <dbReference type="ChEBI" id="CHEBI:57692"/>
    </cofactor>
    <text evidence="17">Binds 1 FAD per subunit.</text>
</comment>
<feature type="binding site" description="proximal binding residue" evidence="17">
    <location>
        <position position="85"/>
    </location>
    <ligand>
        <name>heme b</name>
        <dbReference type="ChEBI" id="CHEBI:60344"/>
    </ligand>
    <ligandPart>
        <name>Fe</name>
        <dbReference type="ChEBI" id="CHEBI:18248"/>
    </ligandPart>
</feature>
<evidence type="ECO:0000259" key="18">
    <source>
        <dbReference type="PROSITE" id="PS01033"/>
    </source>
</evidence>
<dbReference type="GO" id="GO:0019825">
    <property type="term" value="F:oxygen binding"/>
    <property type="evidence" value="ECO:0007669"/>
    <property type="project" value="InterPro"/>
</dbReference>
<dbReference type="Proteomes" id="UP001164748">
    <property type="component" value="Plasmid unnamed"/>
</dbReference>
<dbReference type="CDD" id="cd06184">
    <property type="entry name" value="flavohem_like_fad_nad_binding"/>
    <property type="match status" value="1"/>
</dbReference>
<name>A0AA47LTL0_9GAMM</name>
<keyword evidence="11 17" id="KW-0560">Oxidoreductase</keyword>
<comment type="cofactor">
    <cofactor evidence="17">
        <name>heme b</name>
        <dbReference type="ChEBI" id="CHEBI:60344"/>
    </cofactor>
    <text evidence="17">Binds 1 heme b (iron(II)-protoporphyrin IX) group per subunit.</text>
</comment>
<evidence type="ECO:0000256" key="14">
    <source>
        <dbReference type="ARBA" id="ARBA00025094"/>
    </source>
</evidence>
<dbReference type="GO" id="GO:0020037">
    <property type="term" value="F:heme binding"/>
    <property type="evidence" value="ECO:0007669"/>
    <property type="project" value="InterPro"/>
</dbReference>
<evidence type="ECO:0000313" key="20">
    <source>
        <dbReference type="EMBL" id="WBA10397.1"/>
    </source>
</evidence>
<comment type="similarity">
    <text evidence="2 17">Belongs to the globin family. Two-domain flavohemoproteins subfamily.</text>
</comment>
<dbReference type="InterPro" id="IPR009050">
    <property type="entry name" value="Globin-like_sf"/>
</dbReference>
<dbReference type="PANTHER" id="PTHR43396">
    <property type="entry name" value="FLAVOHEMOPROTEIN"/>
    <property type="match status" value="1"/>
</dbReference>
<keyword evidence="6 17" id="KW-0561">Oxygen transport</keyword>
<evidence type="ECO:0000256" key="12">
    <source>
        <dbReference type="ARBA" id="ARBA00023004"/>
    </source>
</evidence>
<keyword evidence="8 17" id="KW-0479">Metal-binding</keyword>
<geneLocation type="plasmid" evidence="20 21">
    <name>unnamed</name>
</geneLocation>
<feature type="binding site" evidence="17">
    <location>
        <position position="188"/>
    </location>
    <ligand>
        <name>FAD</name>
        <dbReference type="ChEBI" id="CHEBI:57692"/>
    </ligand>
</feature>
<feature type="binding site" evidence="17">
    <location>
        <begin position="268"/>
        <end position="273"/>
    </location>
    <ligand>
        <name>NADP(+)</name>
        <dbReference type="ChEBI" id="CHEBI:58349"/>
    </ligand>
</feature>
<feature type="domain" description="Globin" evidence="18">
    <location>
        <begin position="1"/>
        <end position="136"/>
    </location>
</feature>
<dbReference type="Gene3D" id="2.40.30.10">
    <property type="entry name" value="Translation factors"/>
    <property type="match status" value="1"/>
</dbReference>
<dbReference type="InterPro" id="IPR000971">
    <property type="entry name" value="Globin"/>
</dbReference>
<feature type="site" description="Influences the redox potential of the prosthetic heme and FAD groups" evidence="17">
    <location>
        <position position="84"/>
    </location>
</feature>
<dbReference type="Pfam" id="PF00970">
    <property type="entry name" value="FAD_binding_6"/>
    <property type="match status" value="1"/>
</dbReference>
<evidence type="ECO:0000256" key="9">
    <source>
        <dbReference type="ARBA" id="ARBA00022827"/>
    </source>
</evidence>
<evidence type="ECO:0000256" key="2">
    <source>
        <dbReference type="ARBA" id="ARBA00008414"/>
    </source>
</evidence>
<dbReference type="InterPro" id="IPR023950">
    <property type="entry name" value="Hmp"/>
</dbReference>
<dbReference type="HAMAP" id="MF_01252">
    <property type="entry name" value="Hmp"/>
    <property type="match status" value="1"/>
</dbReference>
<feature type="active site" description="Charge relay system" evidence="17">
    <location>
        <position position="135"/>
    </location>
</feature>
<proteinExistence type="inferred from homology"/>
<organism evidence="20 21">
    <name type="scientific">Salinivibrio kushneri</name>
    <dbReference type="NCBI Taxonomy" id="1908198"/>
    <lineage>
        <taxon>Bacteria</taxon>
        <taxon>Pseudomonadati</taxon>
        <taxon>Pseudomonadota</taxon>
        <taxon>Gammaproteobacteria</taxon>
        <taxon>Vibrionales</taxon>
        <taxon>Vibrionaceae</taxon>
        <taxon>Salinivibrio</taxon>
    </lineage>
</organism>
<dbReference type="FunFam" id="2.40.30.10:FF:000034">
    <property type="entry name" value="Flavohemoprotein"/>
    <property type="match status" value="1"/>
</dbReference>
<keyword evidence="3 17" id="KW-0813">Transport</keyword>
<evidence type="ECO:0000256" key="15">
    <source>
        <dbReference type="ARBA" id="ARBA00048649"/>
    </source>
</evidence>
<dbReference type="CDD" id="cd08922">
    <property type="entry name" value="FHb-globin"/>
    <property type="match status" value="1"/>
</dbReference>
<dbReference type="SUPFAM" id="SSF52343">
    <property type="entry name" value="Ferredoxin reductase-like, C-terminal NADP-linked domain"/>
    <property type="match status" value="1"/>
</dbReference>
<comment type="similarity">
    <text evidence="1 17">In the C-terminal section; belongs to the flavoprotein pyridine nucleotide cytochrome reductase family.</text>
</comment>
<evidence type="ECO:0000256" key="16">
    <source>
        <dbReference type="ARBA" id="ARBA00049433"/>
    </source>
</evidence>
<keyword evidence="12 17" id="KW-0408">Iron</keyword>
<keyword evidence="13 17" id="KW-0520">NAD</keyword>
<keyword evidence="9 17" id="KW-0274">FAD</keyword>
<dbReference type="InterPro" id="IPR039261">
    <property type="entry name" value="FNR_nucleotide-bd"/>
</dbReference>
<dbReference type="InterPro" id="IPR012292">
    <property type="entry name" value="Globin/Proto"/>
</dbReference>